<comment type="caution">
    <text evidence="2">The sequence shown here is derived from an EMBL/GenBank/DDBJ whole genome shotgun (WGS) entry which is preliminary data.</text>
</comment>
<evidence type="ECO:0000259" key="1">
    <source>
        <dbReference type="Pfam" id="PF14397"/>
    </source>
</evidence>
<evidence type="ECO:0000313" key="3">
    <source>
        <dbReference type="Proteomes" id="UP001501682"/>
    </source>
</evidence>
<name>A0ABP8CWI3_9FLAO</name>
<dbReference type="Proteomes" id="UP001501682">
    <property type="component" value="Unassembled WGS sequence"/>
</dbReference>
<evidence type="ECO:0000313" key="2">
    <source>
        <dbReference type="EMBL" id="GAA4244240.1"/>
    </source>
</evidence>
<dbReference type="InterPro" id="IPR039523">
    <property type="entry name" value="RimK-rel_E_lig_ATP-grasp"/>
</dbReference>
<gene>
    <name evidence="2" type="ORF">GCM10022292_22030</name>
</gene>
<dbReference type="EMBL" id="BAABCB010000019">
    <property type="protein sequence ID" value="GAA4244240.1"/>
    <property type="molecule type" value="Genomic_DNA"/>
</dbReference>
<proteinExistence type="predicted"/>
<sequence>MKFTYYKYRTKINIVKKDLKDKFPIGFTKKIGLWKKGFLAEKYTLYQLDKNNYKDYLSDYHAAMARWINEPFNELLTNKLIFSEYVGKYIQVPKTFGIIVSGQFYSNDSRSIEDLINQFEIFVVKTISGGGGKGVYIIKKENDNQFLVNNTKTFNSNELLAFFKTLNNYIFTDYIEPSEFSKSLNATSVNTMRIITLIDPETNKAFIARAVQRIGVAASAPQDNFTKGGLSASINLETGQLSDCTRHPKAKEHKRYTHHPDTNVKIEGTVIPDWSSIKAEILDAANSLPMLKCVGWDFVLSTKGLVAIEGNHHPDPDVLQGHEPLLTDERIKAFYKFHKIL</sequence>
<organism evidence="2 3">
    <name type="scientific">Winogradskyella damuponensis</name>
    <dbReference type="NCBI Taxonomy" id="943939"/>
    <lineage>
        <taxon>Bacteria</taxon>
        <taxon>Pseudomonadati</taxon>
        <taxon>Bacteroidota</taxon>
        <taxon>Flavobacteriia</taxon>
        <taxon>Flavobacteriales</taxon>
        <taxon>Flavobacteriaceae</taxon>
        <taxon>Winogradskyella</taxon>
    </lineage>
</organism>
<dbReference type="RefSeq" id="WP_344714628.1">
    <property type="nucleotide sequence ID" value="NZ_BAABCB010000019.1"/>
</dbReference>
<accession>A0ABP8CWI3</accession>
<keyword evidence="3" id="KW-1185">Reference proteome</keyword>
<reference evidence="3" key="1">
    <citation type="journal article" date="2019" name="Int. J. Syst. Evol. Microbiol.">
        <title>The Global Catalogue of Microorganisms (GCM) 10K type strain sequencing project: providing services to taxonomists for standard genome sequencing and annotation.</title>
        <authorList>
            <consortium name="The Broad Institute Genomics Platform"/>
            <consortium name="The Broad Institute Genome Sequencing Center for Infectious Disease"/>
            <person name="Wu L."/>
            <person name="Ma J."/>
        </authorList>
    </citation>
    <scope>NUCLEOTIDE SEQUENCE [LARGE SCALE GENOMIC DNA]</scope>
    <source>
        <strain evidence="3">JCM 17633</strain>
    </source>
</reference>
<dbReference type="Pfam" id="PF14397">
    <property type="entry name" value="ATPgrasp_ST"/>
    <property type="match status" value="1"/>
</dbReference>
<dbReference type="SUPFAM" id="SSF56059">
    <property type="entry name" value="Glutathione synthetase ATP-binding domain-like"/>
    <property type="match status" value="1"/>
</dbReference>
<protein>
    <submittedName>
        <fullName evidence="2">Alpha-L-glutamate ligase-like protein</fullName>
    </submittedName>
</protein>
<feature type="domain" description="Alpha-L-glutamate ligase-related protein ATP-grasp" evidence="1">
    <location>
        <begin position="74"/>
        <end position="315"/>
    </location>
</feature>